<dbReference type="PANTHER" id="PTHR11477">
    <property type="entry name" value="TRANSCRIPTION FACTOR S-II ZINC FINGER DOMAIN-CONTAINING PROTEIN"/>
    <property type="match status" value="1"/>
</dbReference>
<dbReference type="SUPFAM" id="SSF46942">
    <property type="entry name" value="Elongation factor TFIIS domain 2"/>
    <property type="match status" value="1"/>
</dbReference>
<dbReference type="InterPro" id="IPR022617">
    <property type="entry name" value="Rad60/SUMO-like_dom"/>
</dbReference>
<feature type="domain" description="TFIIS central" evidence="12">
    <location>
        <begin position="252"/>
        <end position="367"/>
    </location>
</feature>
<protein>
    <recommendedName>
        <fullName evidence="15">Transcription elongation factor</fullName>
    </recommendedName>
</protein>
<dbReference type="SMART" id="SM00510">
    <property type="entry name" value="TFS2M"/>
    <property type="match status" value="1"/>
</dbReference>
<dbReference type="Gene3D" id="1.20.930.10">
    <property type="entry name" value="Conserved domain common to transcription factors TFIIS, elongin A, CRSP70"/>
    <property type="match status" value="1"/>
</dbReference>
<dbReference type="GO" id="GO:0031564">
    <property type="term" value="P:transcription antitermination"/>
    <property type="evidence" value="ECO:0007669"/>
    <property type="project" value="TreeGrafter"/>
</dbReference>
<dbReference type="PROSITE" id="PS50053">
    <property type="entry name" value="UBIQUITIN_2"/>
    <property type="match status" value="1"/>
</dbReference>
<dbReference type="AlphaFoldDB" id="A0A4S4L1W8"/>
<comment type="subcellular location">
    <subcellularLocation>
        <location evidence="1 7">Nucleus</location>
    </subcellularLocation>
</comment>
<dbReference type="InterPro" id="IPR003618">
    <property type="entry name" value="TFIIS_cen_dom"/>
</dbReference>
<dbReference type="PANTHER" id="PTHR11477:SF0">
    <property type="entry name" value="IP08861P-RELATED"/>
    <property type="match status" value="1"/>
</dbReference>
<evidence type="ECO:0000256" key="6">
    <source>
        <dbReference type="PROSITE-ProRule" id="PRU00472"/>
    </source>
</evidence>
<dbReference type="GO" id="GO:0006368">
    <property type="term" value="P:transcription elongation by RNA polymerase II"/>
    <property type="evidence" value="ECO:0007669"/>
    <property type="project" value="TreeGrafter"/>
</dbReference>
<organism evidence="13 14">
    <name type="scientific">Phellinidium pouzarii</name>
    <dbReference type="NCBI Taxonomy" id="167371"/>
    <lineage>
        <taxon>Eukaryota</taxon>
        <taxon>Fungi</taxon>
        <taxon>Dikarya</taxon>
        <taxon>Basidiomycota</taxon>
        <taxon>Agaricomycotina</taxon>
        <taxon>Agaricomycetes</taxon>
        <taxon>Hymenochaetales</taxon>
        <taxon>Hymenochaetaceae</taxon>
        <taxon>Phellinidium</taxon>
    </lineage>
</organism>
<dbReference type="InterPro" id="IPR036575">
    <property type="entry name" value="TFIIS_cen_dom_sf"/>
</dbReference>
<dbReference type="SMART" id="SM00213">
    <property type="entry name" value="UBQ"/>
    <property type="match status" value="1"/>
</dbReference>
<feature type="domain" description="Ubiquitin-like" evidence="9">
    <location>
        <begin position="27"/>
        <end position="100"/>
    </location>
</feature>
<dbReference type="SMART" id="SM00509">
    <property type="entry name" value="TFS2N"/>
    <property type="match status" value="1"/>
</dbReference>
<dbReference type="SMART" id="SM00440">
    <property type="entry name" value="ZnF_C2C2"/>
    <property type="match status" value="1"/>
</dbReference>
<evidence type="ECO:0000259" key="9">
    <source>
        <dbReference type="PROSITE" id="PS50053"/>
    </source>
</evidence>
<gene>
    <name evidence="13" type="ORF">EW145_g4879</name>
</gene>
<dbReference type="Proteomes" id="UP000308199">
    <property type="component" value="Unassembled WGS sequence"/>
</dbReference>
<feature type="domain" description="TFIIS-type" evidence="10">
    <location>
        <begin position="370"/>
        <end position="416"/>
    </location>
</feature>
<evidence type="ECO:0000256" key="7">
    <source>
        <dbReference type="PROSITE-ProRule" id="PRU00649"/>
    </source>
</evidence>
<dbReference type="EMBL" id="SGPK01000270">
    <property type="protein sequence ID" value="THH05316.1"/>
    <property type="molecule type" value="Genomic_DNA"/>
</dbReference>
<dbReference type="CDD" id="cd16116">
    <property type="entry name" value="Ubl_Smt3_like"/>
    <property type="match status" value="1"/>
</dbReference>
<dbReference type="Pfam" id="PF07500">
    <property type="entry name" value="TFIIS_M"/>
    <property type="match status" value="1"/>
</dbReference>
<dbReference type="GO" id="GO:0005634">
    <property type="term" value="C:nucleus"/>
    <property type="evidence" value="ECO:0007669"/>
    <property type="project" value="UniProtKB-SubCell"/>
</dbReference>
<dbReference type="InterPro" id="IPR035441">
    <property type="entry name" value="TFIIS/LEDGF_dom_sf"/>
</dbReference>
<dbReference type="CDD" id="cd13749">
    <property type="entry name" value="Zn-ribbon_TFIIS"/>
    <property type="match status" value="1"/>
</dbReference>
<evidence type="ECO:0000256" key="8">
    <source>
        <dbReference type="SAM" id="MobiDB-lite"/>
    </source>
</evidence>
<evidence type="ECO:0000256" key="5">
    <source>
        <dbReference type="ARBA" id="ARBA00023242"/>
    </source>
</evidence>
<keyword evidence="4" id="KW-0862">Zinc</keyword>
<dbReference type="GO" id="GO:0008270">
    <property type="term" value="F:zinc ion binding"/>
    <property type="evidence" value="ECO:0007669"/>
    <property type="project" value="UniProtKB-KW"/>
</dbReference>
<dbReference type="Pfam" id="PF11976">
    <property type="entry name" value="Rad60-SLD"/>
    <property type="match status" value="1"/>
</dbReference>
<evidence type="ECO:0000256" key="4">
    <source>
        <dbReference type="ARBA" id="ARBA00022833"/>
    </source>
</evidence>
<feature type="region of interest" description="Disordered" evidence="8">
    <location>
        <begin position="1"/>
        <end position="27"/>
    </location>
</feature>
<dbReference type="SUPFAM" id="SSF47676">
    <property type="entry name" value="Conserved domain common to transcription factors TFIIS, elongin A, CRSP70"/>
    <property type="match status" value="1"/>
</dbReference>
<name>A0A4S4L1W8_9AGAM</name>
<dbReference type="InterPro" id="IPR003617">
    <property type="entry name" value="TFIIS/CRSP70_N_sub"/>
</dbReference>
<evidence type="ECO:0000259" key="11">
    <source>
        <dbReference type="PROSITE" id="PS51319"/>
    </source>
</evidence>
<dbReference type="PROSITE" id="PS51133">
    <property type="entry name" value="ZF_TFIIS_2"/>
    <property type="match status" value="1"/>
</dbReference>
<dbReference type="InterPro" id="IPR001222">
    <property type="entry name" value="Znf_TFIIS"/>
</dbReference>
<dbReference type="SUPFAM" id="SSF54236">
    <property type="entry name" value="Ubiquitin-like"/>
    <property type="match status" value="1"/>
</dbReference>
<evidence type="ECO:0000313" key="13">
    <source>
        <dbReference type="EMBL" id="THH05316.1"/>
    </source>
</evidence>
<dbReference type="InterPro" id="IPR029071">
    <property type="entry name" value="Ubiquitin-like_domsf"/>
</dbReference>
<feature type="domain" description="TFIIS N-terminal" evidence="11">
    <location>
        <begin position="126"/>
        <end position="192"/>
    </location>
</feature>
<dbReference type="Pfam" id="PF01096">
    <property type="entry name" value="Zn_ribbon_TFIIS"/>
    <property type="match status" value="1"/>
</dbReference>
<evidence type="ECO:0000259" key="10">
    <source>
        <dbReference type="PROSITE" id="PS51133"/>
    </source>
</evidence>
<dbReference type="FunFam" id="1.10.472.30:FF:000003">
    <property type="entry name" value="Transcription elongation factor S-II"/>
    <property type="match status" value="1"/>
</dbReference>
<keyword evidence="14" id="KW-1185">Reference proteome</keyword>
<dbReference type="PROSITE" id="PS51319">
    <property type="entry name" value="TFIIS_N"/>
    <property type="match status" value="1"/>
</dbReference>
<feature type="compositionally biased region" description="Basic and acidic residues" evidence="8">
    <location>
        <begin position="1"/>
        <end position="24"/>
    </location>
</feature>
<dbReference type="OrthoDB" id="44867at2759"/>
<dbReference type="InterPro" id="IPR017923">
    <property type="entry name" value="TFIIS_N"/>
</dbReference>
<dbReference type="Gene3D" id="2.20.25.10">
    <property type="match status" value="1"/>
</dbReference>
<evidence type="ECO:0000259" key="12">
    <source>
        <dbReference type="PROSITE" id="PS51321"/>
    </source>
</evidence>
<keyword evidence="3 6" id="KW-0863">Zinc-finger</keyword>
<dbReference type="Pfam" id="PF08711">
    <property type="entry name" value="Med26"/>
    <property type="match status" value="1"/>
</dbReference>
<comment type="caution">
    <text evidence="13">The sequence shown here is derived from an EMBL/GenBank/DDBJ whole genome shotgun (WGS) entry which is preliminary data.</text>
</comment>
<accession>A0A4S4L1W8</accession>
<reference evidence="13 14" key="1">
    <citation type="submission" date="2019-02" db="EMBL/GenBank/DDBJ databases">
        <title>Genome sequencing of the rare red list fungi Phellinidium pouzarii.</title>
        <authorList>
            <person name="Buettner E."/>
            <person name="Kellner H."/>
        </authorList>
    </citation>
    <scope>NUCLEOTIDE SEQUENCE [LARGE SCALE GENOMIC DNA]</scope>
    <source>
        <strain evidence="13 14">DSM 108285</strain>
    </source>
</reference>
<evidence type="ECO:0008006" key="15">
    <source>
        <dbReference type="Google" id="ProtNLM"/>
    </source>
</evidence>
<evidence type="ECO:0000313" key="14">
    <source>
        <dbReference type="Proteomes" id="UP000308199"/>
    </source>
</evidence>
<proteinExistence type="predicted"/>
<keyword evidence="5 7" id="KW-0539">Nucleus</keyword>
<dbReference type="Gene3D" id="3.10.20.90">
    <property type="entry name" value="Phosphatidylinositol 3-kinase Catalytic Subunit, Chain A, domain 1"/>
    <property type="match status" value="1"/>
</dbReference>
<dbReference type="GO" id="GO:0031440">
    <property type="term" value="P:regulation of mRNA 3'-end processing"/>
    <property type="evidence" value="ECO:0007669"/>
    <property type="project" value="TreeGrafter"/>
</dbReference>
<feature type="compositionally biased region" description="Polar residues" evidence="8">
    <location>
        <begin position="220"/>
        <end position="234"/>
    </location>
</feature>
<dbReference type="InterPro" id="IPR000626">
    <property type="entry name" value="Ubiquitin-like_dom"/>
</dbReference>
<dbReference type="Gene3D" id="1.10.472.30">
    <property type="entry name" value="Transcription elongation factor S-II, central domain"/>
    <property type="match status" value="1"/>
</dbReference>
<sequence length="421" mass="46335">MSDEEQHPPAQDEHNEEQVPKTEDANAPINIKVVSAAGEEIFFKIKRSTKLSKLQAAYASKVGKEVGTIRFLFDGSRINEDDTPASLDMEENDTIDVMVELDTKAYVGIDRQDWNSRAEQDMSDVVELKKLAKALQTGTPEILKKDAVVTESALRQSKAGLAVGKLRSHPSKDVADLAKELVKKWKTDVQKQSGPAKVGSSSSTANPIPSRKASVADSIASPTTPIGSSFNKGQGRSAKTDGVIIKVTGDKTRDKCIELIYDSLSFDSGAPNDLILEQATSIEAVVLSDHNHDTGKDYKGKIRSLYLNLKDKNNPSLRNDIVSGDLAVSKFCRMTSQEMASEERKAADKAIQEENFHKSLGAEEQQAETTAFQCGKCKKWETRYRQAQTRSADEPMTTFVTYVSLVTHQRCIRIYYSPPAA</sequence>
<evidence type="ECO:0000256" key="3">
    <source>
        <dbReference type="ARBA" id="ARBA00022771"/>
    </source>
</evidence>
<dbReference type="GO" id="GO:0001139">
    <property type="term" value="F:RNA polymerase II complex recruiting activity"/>
    <property type="evidence" value="ECO:0007669"/>
    <property type="project" value="TreeGrafter"/>
</dbReference>
<keyword evidence="2" id="KW-0479">Metal-binding</keyword>
<dbReference type="SUPFAM" id="SSF57783">
    <property type="entry name" value="Zinc beta-ribbon"/>
    <property type="match status" value="1"/>
</dbReference>
<dbReference type="GO" id="GO:0000977">
    <property type="term" value="F:RNA polymerase II transcription regulatory region sequence-specific DNA binding"/>
    <property type="evidence" value="ECO:0007669"/>
    <property type="project" value="TreeGrafter"/>
</dbReference>
<dbReference type="GO" id="GO:0006362">
    <property type="term" value="P:transcription elongation by RNA polymerase I"/>
    <property type="evidence" value="ECO:0007669"/>
    <property type="project" value="TreeGrafter"/>
</dbReference>
<dbReference type="PROSITE" id="PS51321">
    <property type="entry name" value="TFIIS_CENTRAL"/>
    <property type="match status" value="1"/>
</dbReference>
<feature type="region of interest" description="Disordered" evidence="8">
    <location>
        <begin position="186"/>
        <end position="236"/>
    </location>
</feature>
<evidence type="ECO:0000256" key="1">
    <source>
        <dbReference type="ARBA" id="ARBA00004123"/>
    </source>
</evidence>
<evidence type="ECO:0000256" key="2">
    <source>
        <dbReference type="ARBA" id="ARBA00022723"/>
    </source>
</evidence>